<evidence type="ECO:0000256" key="1">
    <source>
        <dbReference type="SAM" id="MobiDB-lite"/>
    </source>
</evidence>
<organism evidence="2 3">
    <name type="scientific">Metasolibacillus meyeri</name>
    <dbReference type="NCBI Taxonomy" id="1071052"/>
    <lineage>
        <taxon>Bacteria</taxon>
        <taxon>Bacillati</taxon>
        <taxon>Bacillota</taxon>
        <taxon>Bacilli</taxon>
        <taxon>Bacillales</taxon>
        <taxon>Caryophanaceae</taxon>
        <taxon>Metasolibacillus</taxon>
    </lineage>
</organism>
<sequence length="147" mass="16697">MRPLPYFQMPTPYAAPPYAFMPRGFTPFMRVPPAMPMPPMGMPMQAAQAAQTAAAAAPKWETFLQTANSFMNNAQKFTPYVQQAAPMIKNLPALWRMYRGFRSSPDESSTIRAPRREASPSLESTNSYNERQTRPSVPRIYQPPFEF</sequence>
<comment type="caution">
    <text evidence="2">The sequence shown here is derived from an EMBL/GenBank/DDBJ whole genome shotgun (WGS) entry which is preliminary data.</text>
</comment>
<dbReference type="EMBL" id="JARSFG010000020">
    <property type="protein sequence ID" value="MEC1179967.1"/>
    <property type="molecule type" value="Genomic_DNA"/>
</dbReference>
<proteinExistence type="predicted"/>
<keyword evidence="3" id="KW-1185">Reference proteome</keyword>
<feature type="compositionally biased region" description="Polar residues" evidence="1">
    <location>
        <begin position="121"/>
        <end position="130"/>
    </location>
</feature>
<name>A0AAW9NU91_9BACL</name>
<evidence type="ECO:0000313" key="2">
    <source>
        <dbReference type="EMBL" id="MEC1179967.1"/>
    </source>
</evidence>
<dbReference type="AlphaFoldDB" id="A0AAW9NU91"/>
<dbReference type="InterPro" id="IPR025571">
    <property type="entry name" value="YqfQ"/>
</dbReference>
<accession>A0AAW9NU91</accession>
<dbReference type="Pfam" id="PF14181">
    <property type="entry name" value="YqfQ"/>
    <property type="match status" value="1"/>
</dbReference>
<feature type="region of interest" description="Disordered" evidence="1">
    <location>
        <begin position="103"/>
        <end position="147"/>
    </location>
</feature>
<evidence type="ECO:0000313" key="3">
    <source>
        <dbReference type="Proteomes" id="UP001344888"/>
    </source>
</evidence>
<reference evidence="2 3" key="1">
    <citation type="submission" date="2023-03" db="EMBL/GenBank/DDBJ databases">
        <title>Bacillus Genome Sequencing.</title>
        <authorList>
            <person name="Dunlap C."/>
        </authorList>
    </citation>
    <scope>NUCLEOTIDE SEQUENCE [LARGE SCALE GENOMIC DNA]</scope>
    <source>
        <strain evidence="2 3">B-59205</strain>
    </source>
</reference>
<gene>
    <name evidence="2" type="primary">vrrA</name>
    <name evidence="2" type="ORF">P9B03_15815</name>
</gene>
<dbReference type="Proteomes" id="UP001344888">
    <property type="component" value="Unassembled WGS sequence"/>
</dbReference>
<dbReference type="RefSeq" id="WP_107841450.1">
    <property type="nucleotide sequence ID" value="NZ_JARSFG010000020.1"/>
</dbReference>
<protein>
    <submittedName>
        <fullName evidence="2">VrrA/YqfQ family protein</fullName>
    </submittedName>
</protein>